<dbReference type="InterPro" id="IPR046062">
    <property type="entry name" value="DUF6020"/>
</dbReference>
<dbReference type="Proteomes" id="UP000187608">
    <property type="component" value="Unassembled WGS sequence"/>
</dbReference>
<feature type="transmembrane region" description="Helical" evidence="1">
    <location>
        <begin position="140"/>
        <end position="161"/>
    </location>
</feature>
<evidence type="ECO:0000256" key="2">
    <source>
        <dbReference type="SAM" id="SignalP"/>
    </source>
</evidence>
<dbReference type="Pfam" id="PF19484">
    <property type="entry name" value="DUF6020"/>
    <property type="match status" value="1"/>
</dbReference>
<feature type="transmembrane region" description="Helical" evidence="1">
    <location>
        <begin position="231"/>
        <end position="251"/>
    </location>
</feature>
<feature type="transmembrane region" description="Helical" evidence="1">
    <location>
        <begin position="287"/>
        <end position="316"/>
    </location>
</feature>
<keyword evidence="1" id="KW-0472">Membrane</keyword>
<dbReference type="RefSeq" id="WP_076557480.1">
    <property type="nucleotide sequence ID" value="NZ_FTOC01000003.1"/>
</dbReference>
<evidence type="ECO:0000256" key="1">
    <source>
        <dbReference type="SAM" id="Phobius"/>
    </source>
</evidence>
<keyword evidence="1" id="KW-0812">Transmembrane</keyword>
<feature type="transmembrane region" description="Helical" evidence="1">
    <location>
        <begin position="503"/>
        <end position="522"/>
    </location>
</feature>
<feature type="transmembrane region" description="Helical" evidence="1">
    <location>
        <begin position="98"/>
        <end position="128"/>
    </location>
</feature>
<keyword evidence="4" id="KW-1185">Reference proteome</keyword>
<feature type="chain" id="PRO_5012839890" description="Dolichyl-phosphate-mannose-protein mannosyltransferase" evidence="2">
    <location>
        <begin position="23"/>
        <end position="580"/>
    </location>
</feature>
<organism evidence="3 4">
    <name type="scientific">Salimicrobium flavidum</name>
    <dbReference type="NCBI Taxonomy" id="570947"/>
    <lineage>
        <taxon>Bacteria</taxon>
        <taxon>Bacillati</taxon>
        <taxon>Bacillota</taxon>
        <taxon>Bacilli</taxon>
        <taxon>Bacillales</taxon>
        <taxon>Bacillaceae</taxon>
        <taxon>Salimicrobium</taxon>
    </lineage>
</organism>
<evidence type="ECO:0000313" key="3">
    <source>
        <dbReference type="EMBL" id="SIS42368.1"/>
    </source>
</evidence>
<dbReference type="OrthoDB" id="2137478at2"/>
<proteinExistence type="predicted"/>
<keyword evidence="1" id="KW-1133">Transmembrane helix</keyword>
<name>A0A1N7IZ44_9BACI</name>
<accession>A0A1N7IZ44</accession>
<feature type="transmembrane region" description="Helical" evidence="1">
    <location>
        <begin position="553"/>
        <end position="570"/>
    </location>
</feature>
<protein>
    <recommendedName>
        <fullName evidence="5">Dolichyl-phosphate-mannose-protein mannosyltransferase</fullName>
    </recommendedName>
</protein>
<dbReference type="EMBL" id="FTOC01000003">
    <property type="protein sequence ID" value="SIS42368.1"/>
    <property type="molecule type" value="Genomic_DNA"/>
</dbReference>
<evidence type="ECO:0000313" key="4">
    <source>
        <dbReference type="Proteomes" id="UP000187608"/>
    </source>
</evidence>
<feature type="transmembrane region" description="Helical" evidence="1">
    <location>
        <begin position="528"/>
        <end position="546"/>
    </location>
</feature>
<feature type="transmembrane region" description="Helical" evidence="1">
    <location>
        <begin position="65"/>
        <end position="86"/>
    </location>
</feature>
<feature type="transmembrane region" description="Helical" evidence="1">
    <location>
        <begin position="186"/>
        <end position="219"/>
    </location>
</feature>
<feature type="transmembrane region" description="Helical" evidence="1">
    <location>
        <begin position="36"/>
        <end position="53"/>
    </location>
</feature>
<dbReference type="STRING" id="570947.SAMN05421687_10328"/>
<keyword evidence="2" id="KW-0732">Signal</keyword>
<sequence length="580" mass="65393">MKGKIALTAFLILLFSTGSAYAISVFFHGTASGTSVHPLFLLLVLSLSSAVAFKAWTDRKIMVSLFLHKGVIVFLPIFSFLLWISLKSPEGLSGDPSIWMTIFFYIVIYILLAIYTAGLLSLFTLISVTAKHTPVSKWKILMYALLPIAFWSIYLVAYYPATMTPDSLAHWGQIHTLDFSNWHPVIYTWFILALTSIWHSPAIVAIAHIIIMAIIAGYGAYSVEKKGVPSIWVTGGMVLFAIYPLTGVFTIAIWKDVFYSGLLLLWTIQLFQIVSTRGEWLKSNARIIFLSGTALAIALMRSNGLPIFVVIGLFLLVMYRTYLWRMLISLGSVIILYLLITGPFYSYMDVEPGDPNEALSIPTQQFAHIVSEDGDLTSEQAEYLSEIMPLDKWEELYNPYLTDPIKFSAPYDSEVIFEDFGLYLSRWAGIVGQNFGLAVEAYMDQTSVLWQMNQPEDGYTSTYANNIYLYNDYDLKRDPLHDGTYEFVQGELANLNENWLEPFLRPAFYTALILIMGAALTIKSGGRFALILLPVLLNTGTMLLAAPAQDFRYQYSNVLITFLMAGYVFIKFTNTTERKE</sequence>
<dbReference type="AlphaFoldDB" id="A0A1N7IZ44"/>
<feature type="transmembrane region" description="Helical" evidence="1">
    <location>
        <begin position="322"/>
        <end position="340"/>
    </location>
</feature>
<feature type="signal peptide" evidence="2">
    <location>
        <begin position="1"/>
        <end position="22"/>
    </location>
</feature>
<gene>
    <name evidence="3" type="ORF">SAMN05421687_10328</name>
</gene>
<evidence type="ECO:0008006" key="5">
    <source>
        <dbReference type="Google" id="ProtNLM"/>
    </source>
</evidence>
<reference evidence="4" key="1">
    <citation type="submission" date="2017-01" db="EMBL/GenBank/DDBJ databases">
        <authorList>
            <person name="Varghese N."/>
            <person name="Submissions S."/>
        </authorList>
    </citation>
    <scope>NUCLEOTIDE SEQUENCE [LARGE SCALE GENOMIC DNA]</scope>
    <source>
        <strain evidence="4">DSM 23127</strain>
    </source>
</reference>